<reference evidence="3" key="2">
    <citation type="journal article" date="2018" name="Plant J.">
        <title>The Sorghum bicolor reference genome: improved assembly, gene annotations, a transcriptome atlas, and signatures of genome organization.</title>
        <authorList>
            <person name="McCormick R.F."/>
            <person name="Truong S.K."/>
            <person name="Sreedasyam A."/>
            <person name="Jenkins J."/>
            <person name="Shu S."/>
            <person name="Sims D."/>
            <person name="Kennedy M."/>
            <person name="Amirebrahimi M."/>
            <person name="Weers B.D."/>
            <person name="McKinley B."/>
            <person name="Mattison A."/>
            <person name="Morishige D.T."/>
            <person name="Grimwood J."/>
            <person name="Schmutz J."/>
            <person name="Mullet J.E."/>
        </authorList>
    </citation>
    <scope>NUCLEOTIDE SEQUENCE [LARGE SCALE GENOMIC DNA]</scope>
    <source>
        <strain evidence="3">cv. BTx623</strain>
    </source>
</reference>
<name>A0A1Z5RLL3_SORBI</name>
<feature type="compositionally biased region" description="Basic residues" evidence="1">
    <location>
        <begin position="14"/>
        <end position="29"/>
    </location>
</feature>
<gene>
    <name evidence="2" type="ORF">SORBI_3004G022366</name>
</gene>
<dbReference type="AlphaFoldDB" id="A0A1Z5RLL3"/>
<organism evidence="2 3">
    <name type="scientific">Sorghum bicolor</name>
    <name type="common">Sorghum</name>
    <name type="synonym">Sorghum vulgare</name>
    <dbReference type="NCBI Taxonomy" id="4558"/>
    <lineage>
        <taxon>Eukaryota</taxon>
        <taxon>Viridiplantae</taxon>
        <taxon>Streptophyta</taxon>
        <taxon>Embryophyta</taxon>
        <taxon>Tracheophyta</taxon>
        <taxon>Spermatophyta</taxon>
        <taxon>Magnoliopsida</taxon>
        <taxon>Liliopsida</taxon>
        <taxon>Poales</taxon>
        <taxon>Poaceae</taxon>
        <taxon>PACMAD clade</taxon>
        <taxon>Panicoideae</taxon>
        <taxon>Andropogonodae</taxon>
        <taxon>Andropogoneae</taxon>
        <taxon>Sorghinae</taxon>
        <taxon>Sorghum</taxon>
    </lineage>
</organism>
<protein>
    <submittedName>
        <fullName evidence="2">Uncharacterized protein</fullName>
    </submittedName>
</protein>
<proteinExistence type="predicted"/>
<dbReference type="Proteomes" id="UP000000768">
    <property type="component" value="Chromosome 4"/>
</dbReference>
<evidence type="ECO:0000313" key="3">
    <source>
        <dbReference type="Proteomes" id="UP000000768"/>
    </source>
</evidence>
<evidence type="ECO:0000313" key="2">
    <source>
        <dbReference type="EMBL" id="OQU84256.1"/>
    </source>
</evidence>
<feature type="region of interest" description="Disordered" evidence="1">
    <location>
        <begin position="1"/>
        <end position="52"/>
    </location>
</feature>
<keyword evidence="3" id="KW-1185">Reference proteome</keyword>
<dbReference type="Gramene" id="OQU84256">
    <property type="protein sequence ID" value="OQU84256"/>
    <property type="gene ID" value="SORBI_3004G022366"/>
</dbReference>
<evidence type="ECO:0000256" key="1">
    <source>
        <dbReference type="SAM" id="MobiDB-lite"/>
    </source>
</evidence>
<feature type="compositionally biased region" description="Low complexity" evidence="1">
    <location>
        <begin position="30"/>
        <end position="41"/>
    </location>
</feature>
<sequence length="52" mass="5905">MTTRLPRLKLQASIRRRHRTIMEGRRHRTSGYSPPGPSSRSHLGPSQPSQSP</sequence>
<dbReference type="EMBL" id="CM000763">
    <property type="protein sequence ID" value="OQU84256.1"/>
    <property type="molecule type" value="Genomic_DNA"/>
</dbReference>
<accession>A0A1Z5RLL3</accession>
<dbReference type="InParanoid" id="A0A1Z5RLL3"/>
<reference evidence="2 3" key="1">
    <citation type="journal article" date="2009" name="Nature">
        <title>The Sorghum bicolor genome and the diversification of grasses.</title>
        <authorList>
            <person name="Paterson A.H."/>
            <person name="Bowers J.E."/>
            <person name="Bruggmann R."/>
            <person name="Dubchak I."/>
            <person name="Grimwood J."/>
            <person name="Gundlach H."/>
            <person name="Haberer G."/>
            <person name="Hellsten U."/>
            <person name="Mitros T."/>
            <person name="Poliakov A."/>
            <person name="Schmutz J."/>
            <person name="Spannagl M."/>
            <person name="Tang H."/>
            <person name="Wang X."/>
            <person name="Wicker T."/>
            <person name="Bharti A.K."/>
            <person name="Chapman J."/>
            <person name="Feltus F.A."/>
            <person name="Gowik U."/>
            <person name="Grigoriev I.V."/>
            <person name="Lyons E."/>
            <person name="Maher C.A."/>
            <person name="Martis M."/>
            <person name="Narechania A."/>
            <person name="Otillar R.P."/>
            <person name="Penning B.W."/>
            <person name="Salamov A.A."/>
            <person name="Wang Y."/>
            <person name="Zhang L."/>
            <person name="Carpita N.C."/>
            <person name="Freeling M."/>
            <person name="Gingle A.R."/>
            <person name="Hash C.T."/>
            <person name="Keller B."/>
            <person name="Klein P."/>
            <person name="Kresovich S."/>
            <person name="McCann M.C."/>
            <person name="Ming R."/>
            <person name="Peterson D.G."/>
            <person name="Mehboob-ur-Rahman"/>
            <person name="Ware D."/>
            <person name="Westhoff P."/>
            <person name="Mayer K.F."/>
            <person name="Messing J."/>
            <person name="Rokhsar D.S."/>
        </authorList>
    </citation>
    <scope>NUCLEOTIDE SEQUENCE [LARGE SCALE GENOMIC DNA]</scope>
    <source>
        <strain evidence="3">cv. BTx623</strain>
    </source>
</reference>